<dbReference type="STRING" id="1123755.SAMN05444714_3231"/>
<protein>
    <recommendedName>
        <fullName evidence="3">Chromosome partitioning protein, ParB family</fullName>
    </recommendedName>
</protein>
<dbReference type="AlphaFoldDB" id="A0A1I6N330"/>
<evidence type="ECO:0000313" key="1">
    <source>
        <dbReference type="EMBL" id="SFS22304.1"/>
    </source>
</evidence>
<dbReference type="EMBL" id="FOZM01000005">
    <property type="protein sequence ID" value="SFS22304.1"/>
    <property type="molecule type" value="Genomic_DNA"/>
</dbReference>
<sequence>MTASFKPVSVAIGDLTAHPANVRSNSPETYDPENIAHLKASIAVLGLVQPLLVQKI</sequence>
<gene>
    <name evidence="1" type="ORF">SAMN05444714_3231</name>
</gene>
<evidence type="ECO:0000313" key="2">
    <source>
        <dbReference type="Proteomes" id="UP000198926"/>
    </source>
</evidence>
<keyword evidence="2" id="KW-1185">Reference proteome</keyword>
<dbReference type="SUPFAM" id="SSF110849">
    <property type="entry name" value="ParB/Sulfiredoxin"/>
    <property type="match status" value="1"/>
</dbReference>
<reference evidence="1 2" key="1">
    <citation type="submission" date="2016-10" db="EMBL/GenBank/DDBJ databases">
        <authorList>
            <person name="de Groot N.N."/>
        </authorList>
    </citation>
    <scope>NUCLEOTIDE SEQUENCE [LARGE SCALE GENOMIC DNA]</scope>
    <source>
        <strain evidence="1 2">DSM 29433</strain>
    </source>
</reference>
<feature type="non-terminal residue" evidence="1">
    <location>
        <position position="56"/>
    </location>
</feature>
<proteinExistence type="predicted"/>
<organism evidence="1 2">
    <name type="scientific">Yoonia litorea</name>
    <dbReference type="NCBI Taxonomy" id="1123755"/>
    <lineage>
        <taxon>Bacteria</taxon>
        <taxon>Pseudomonadati</taxon>
        <taxon>Pseudomonadota</taxon>
        <taxon>Alphaproteobacteria</taxon>
        <taxon>Rhodobacterales</taxon>
        <taxon>Paracoccaceae</taxon>
        <taxon>Yoonia</taxon>
    </lineage>
</organism>
<accession>A0A1I6N330</accession>
<dbReference type="InterPro" id="IPR036086">
    <property type="entry name" value="ParB/Sulfiredoxin_sf"/>
</dbReference>
<dbReference type="Proteomes" id="UP000198926">
    <property type="component" value="Unassembled WGS sequence"/>
</dbReference>
<name>A0A1I6N330_9RHOB</name>
<evidence type="ECO:0008006" key="3">
    <source>
        <dbReference type="Google" id="ProtNLM"/>
    </source>
</evidence>